<dbReference type="EMBL" id="GBXI01007893">
    <property type="protein sequence ID" value="JAD06399.1"/>
    <property type="molecule type" value="Transcribed_RNA"/>
</dbReference>
<accession>A0A0A1X505</accession>
<proteinExistence type="predicted"/>
<evidence type="ECO:0000313" key="2">
    <source>
        <dbReference type="EMBL" id="JAD06399.1"/>
    </source>
</evidence>
<organism evidence="2">
    <name type="scientific">Zeugodacus cucurbitae</name>
    <name type="common">Melon fruit fly</name>
    <name type="synonym">Bactrocera cucurbitae</name>
    <dbReference type="NCBI Taxonomy" id="28588"/>
    <lineage>
        <taxon>Eukaryota</taxon>
        <taxon>Metazoa</taxon>
        <taxon>Ecdysozoa</taxon>
        <taxon>Arthropoda</taxon>
        <taxon>Hexapoda</taxon>
        <taxon>Insecta</taxon>
        <taxon>Pterygota</taxon>
        <taxon>Neoptera</taxon>
        <taxon>Endopterygota</taxon>
        <taxon>Diptera</taxon>
        <taxon>Brachycera</taxon>
        <taxon>Muscomorpha</taxon>
        <taxon>Tephritoidea</taxon>
        <taxon>Tephritidae</taxon>
        <taxon>Zeugodacus</taxon>
        <taxon>Zeugodacus</taxon>
    </lineage>
</organism>
<gene>
    <name evidence="2" type="primary">recO_0</name>
    <name evidence="2" type="ORF">g.9258</name>
</gene>
<feature type="non-terminal residue" evidence="2">
    <location>
        <position position="102"/>
    </location>
</feature>
<reference evidence="2" key="1">
    <citation type="submission" date="2014-11" db="EMBL/GenBank/DDBJ databases">
        <authorList>
            <person name="Geib S."/>
        </authorList>
    </citation>
    <scope>NUCLEOTIDE SEQUENCE</scope>
</reference>
<reference evidence="2" key="2">
    <citation type="journal article" date="2015" name="Gigascience">
        <title>Reconstructing a comprehensive transcriptome assembly of a white-pupal translocated strain of the pest fruit fly Bactrocera cucurbitae.</title>
        <authorList>
            <person name="Sim S.B."/>
            <person name="Calla B."/>
            <person name="Hall B."/>
            <person name="DeRego T."/>
            <person name="Geib S.M."/>
        </authorList>
    </citation>
    <scope>NUCLEOTIDE SEQUENCE</scope>
</reference>
<evidence type="ECO:0000256" key="1">
    <source>
        <dbReference type="SAM" id="MobiDB-lite"/>
    </source>
</evidence>
<dbReference type="AlphaFoldDB" id="A0A0A1X505"/>
<feature type="region of interest" description="Disordered" evidence="1">
    <location>
        <begin position="1"/>
        <end position="20"/>
    </location>
</feature>
<sequence>MESYESYETGSGDNGDEKTYTKNSVVFYTNSNSIKIGRENTNRPVDKVKRSNSLQVPGNSRPLGKCTSELLMQRLRRKRSVVRQRLQMEFSELMEHFQRNTK</sequence>
<feature type="compositionally biased region" description="Polar residues" evidence="1">
    <location>
        <begin position="1"/>
        <end position="11"/>
    </location>
</feature>
<name>A0A0A1X505_ZEUCU</name>
<protein>
    <submittedName>
        <fullName evidence="2">DNA repair protein recO</fullName>
    </submittedName>
</protein>